<dbReference type="Proteomes" id="UP001501371">
    <property type="component" value="Unassembled WGS sequence"/>
</dbReference>
<keyword evidence="2" id="KW-1133">Transmembrane helix</keyword>
<evidence type="ECO:0000313" key="4">
    <source>
        <dbReference type="Proteomes" id="UP001501371"/>
    </source>
</evidence>
<evidence type="ECO:0000256" key="1">
    <source>
        <dbReference type="SAM" id="MobiDB-lite"/>
    </source>
</evidence>
<gene>
    <name evidence="3" type="ORF">GCM10009654_28970</name>
</gene>
<evidence type="ECO:0000313" key="3">
    <source>
        <dbReference type="EMBL" id="GAA1169875.1"/>
    </source>
</evidence>
<comment type="caution">
    <text evidence="3">The sequence shown here is derived from an EMBL/GenBank/DDBJ whole genome shotgun (WGS) entry which is preliminary data.</text>
</comment>
<feature type="transmembrane region" description="Helical" evidence="2">
    <location>
        <begin position="6"/>
        <end position="24"/>
    </location>
</feature>
<dbReference type="EMBL" id="BAAAKV010000023">
    <property type="protein sequence ID" value="GAA1169875.1"/>
    <property type="molecule type" value="Genomic_DNA"/>
</dbReference>
<keyword evidence="4" id="KW-1185">Reference proteome</keyword>
<sequence>MSTLLIVVALIAVFVIIAAVFLYAGPGRGTGRSGLKRRFGPEYDRVAARHGGDTKAAERELGERLQRHGGLRPNPLSAERREQYVARWAGLQEGFVDSPGQAVVEADRLLARLAEDRGYPAGSRLDDQFDALSVHHARQVEGYRRVHQHATALSTSPSTREDSGAPGGTGVSTEELREVMVGARELFEELITTRPEWGGGRPGRGNAGRNRNFSLRPKGSGA</sequence>
<proteinExistence type="predicted"/>
<organism evidence="3 4">
    <name type="scientific">Streptomyces hebeiensis</name>
    <dbReference type="NCBI Taxonomy" id="229486"/>
    <lineage>
        <taxon>Bacteria</taxon>
        <taxon>Bacillati</taxon>
        <taxon>Actinomycetota</taxon>
        <taxon>Actinomycetes</taxon>
        <taxon>Kitasatosporales</taxon>
        <taxon>Streptomycetaceae</taxon>
        <taxon>Streptomyces</taxon>
    </lineage>
</organism>
<keyword evidence="2" id="KW-0812">Transmembrane</keyword>
<evidence type="ECO:0008006" key="5">
    <source>
        <dbReference type="Google" id="ProtNLM"/>
    </source>
</evidence>
<name>A0ABP4FDY0_9ACTN</name>
<protein>
    <recommendedName>
        <fullName evidence="5">Secreted protein</fullName>
    </recommendedName>
</protein>
<feature type="region of interest" description="Disordered" evidence="1">
    <location>
        <begin position="191"/>
        <end position="222"/>
    </location>
</feature>
<feature type="compositionally biased region" description="Gly residues" evidence="1">
    <location>
        <begin position="197"/>
        <end position="206"/>
    </location>
</feature>
<dbReference type="RefSeq" id="WP_344275586.1">
    <property type="nucleotide sequence ID" value="NZ_BAAAKV010000023.1"/>
</dbReference>
<feature type="region of interest" description="Disordered" evidence="1">
    <location>
        <begin position="150"/>
        <end position="174"/>
    </location>
</feature>
<accession>A0ABP4FDY0</accession>
<reference evidence="4" key="1">
    <citation type="journal article" date="2019" name="Int. J. Syst. Evol. Microbiol.">
        <title>The Global Catalogue of Microorganisms (GCM) 10K type strain sequencing project: providing services to taxonomists for standard genome sequencing and annotation.</title>
        <authorList>
            <consortium name="The Broad Institute Genomics Platform"/>
            <consortium name="The Broad Institute Genome Sequencing Center for Infectious Disease"/>
            <person name="Wu L."/>
            <person name="Ma J."/>
        </authorList>
    </citation>
    <scope>NUCLEOTIDE SEQUENCE [LARGE SCALE GENOMIC DNA]</scope>
    <source>
        <strain evidence="4">JCM 12696</strain>
    </source>
</reference>
<keyword evidence="2" id="KW-0472">Membrane</keyword>
<evidence type="ECO:0000256" key="2">
    <source>
        <dbReference type="SAM" id="Phobius"/>
    </source>
</evidence>